<dbReference type="PROSITE" id="PS50076">
    <property type="entry name" value="DNAJ_2"/>
    <property type="match status" value="1"/>
</dbReference>
<dbReference type="EMBL" id="CAJNOL010006972">
    <property type="protein sequence ID" value="CAF1623751.1"/>
    <property type="molecule type" value="Genomic_DNA"/>
</dbReference>
<evidence type="ECO:0000259" key="1">
    <source>
        <dbReference type="PROSITE" id="PS50076"/>
    </source>
</evidence>
<dbReference type="SUPFAM" id="SSF46565">
    <property type="entry name" value="Chaperone J-domain"/>
    <property type="match status" value="1"/>
</dbReference>
<organism evidence="3 4">
    <name type="scientific">Rotaria sordida</name>
    <dbReference type="NCBI Taxonomy" id="392033"/>
    <lineage>
        <taxon>Eukaryota</taxon>
        <taxon>Metazoa</taxon>
        <taxon>Spiralia</taxon>
        <taxon>Gnathifera</taxon>
        <taxon>Rotifera</taxon>
        <taxon>Eurotatoria</taxon>
        <taxon>Bdelloidea</taxon>
        <taxon>Philodinida</taxon>
        <taxon>Philodinidae</taxon>
        <taxon>Rotaria</taxon>
    </lineage>
</organism>
<dbReference type="InterPro" id="IPR001623">
    <property type="entry name" value="DnaJ_domain"/>
</dbReference>
<evidence type="ECO:0000313" key="4">
    <source>
        <dbReference type="Proteomes" id="UP000663870"/>
    </source>
</evidence>
<comment type="caution">
    <text evidence="3">The sequence shown here is derived from an EMBL/GenBank/DDBJ whole genome shotgun (WGS) entry which is preliminary data.</text>
</comment>
<dbReference type="Gene3D" id="1.10.287.110">
    <property type="entry name" value="DnaJ domain"/>
    <property type="match status" value="1"/>
</dbReference>
<dbReference type="Pfam" id="PF00226">
    <property type="entry name" value="DnaJ"/>
    <property type="match status" value="1"/>
</dbReference>
<dbReference type="Proteomes" id="UP000663854">
    <property type="component" value="Unassembled WGS sequence"/>
</dbReference>
<evidence type="ECO:0000313" key="2">
    <source>
        <dbReference type="EMBL" id="CAF1399058.1"/>
    </source>
</evidence>
<feature type="domain" description="J" evidence="1">
    <location>
        <begin position="190"/>
        <end position="243"/>
    </location>
</feature>
<protein>
    <recommendedName>
        <fullName evidence="1">J domain-containing protein</fullName>
    </recommendedName>
</protein>
<dbReference type="SMART" id="SM00271">
    <property type="entry name" value="DnaJ"/>
    <property type="match status" value="1"/>
</dbReference>
<dbReference type="InterPro" id="IPR036869">
    <property type="entry name" value="J_dom_sf"/>
</dbReference>
<proteinExistence type="predicted"/>
<reference evidence="3" key="1">
    <citation type="submission" date="2021-02" db="EMBL/GenBank/DDBJ databases">
        <authorList>
            <person name="Nowell W R."/>
        </authorList>
    </citation>
    <scope>NUCLEOTIDE SEQUENCE</scope>
</reference>
<dbReference type="EMBL" id="CAJNOH010005478">
    <property type="protein sequence ID" value="CAF1399058.1"/>
    <property type="molecule type" value="Genomic_DNA"/>
</dbReference>
<evidence type="ECO:0000313" key="3">
    <source>
        <dbReference type="EMBL" id="CAF1623751.1"/>
    </source>
</evidence>
<dbReference type="Proteomes" id="UP000663870">
    <property type="component" value="Unassembled WGS sequence"/>
</dbReference>
<name>A0A816CMP8_9BILA</name>
<gene>
    <name evidence="3" type="ORF">JXQ802_LOCUS50918</name>
    <name evidence="2" type="ORF">PYM288_LOCUS34727</name>
</gene>
<accession>A0A816CMP8</accession>
<dbReference type="AlphaFoldDB" id="A0A816CMP8"/>
<dbReference type="CDD" id="cd06257">
    <property type="entry name" value="DnaJ"/>
    <property type="match status" value="1"/>
</dbReference>
<keyword evidence="4" id="KW-1185">Reference proteome</keyword>
<sequence>MADVWESYTKSDPDGKMEPTLDMTFKDYTESNIALVNLQQALATLPSNQRTVVVSKIITIAKSLAGPQSALATYTSRALAFTERAGALAPVAIAAVLLSWEALKSIAAWWKGEISGKRCVANIVNAASTIGGGAAGGAAGVYIGTLIAPGIGTVIGGLAGGILGSSAAAALSKWLTEYFFDLPPTVALEKAYTFLDLKPSCTNSEINSQFKKLALKYHPDKGGSAEDFHKLQVSVAIIKQARGQGV</sequence>